<dbReference type="InterPro" id="IPR003760">
    <property type="entry name" value="PnrA-like"/>
</dbReference>
<reference evidence="3" key="1">
    <citation type="submission" date="2018-05" db="EMBL/GenBank/DDBJ databases">
        <authorList>
            <person name="Lanie J.A."/>
            <person name="Ng W.-L."/>
            <person name="Kazmierczak K.M."/>
            <person name="Andrzejewski T.M."/>
            <person name="Davidsen T.M."/>
            <person name="Wayne K.J."/>
            <person name="Tettelin H."/>
            <person name="Glass J.I."/>
            <person name="Rusch D."/>
            <person name="Podicherti R."/>
            <person name="Tsui H.-C.T."/>
            <person name="Winkler M.E."/>
        </authorList>
    </citation>
    <scope>NUCLEOTIDE SEQUENCE</scope>
</reference>
<dbReference type="Pfam" id="PF02608">
    <property type="entry name" value="Bmp"/>
    <property type="match status" value="1"/>
</dbReference>
<dbReference type="Pfam" id="PF00497">
    <property type="entry name" value="SBP_bac_3"/>
    <property type="match status" value="2"/>
</dbReference>
<feature type="non-terminal residue" evidence="3">
    <location>
        <position position="613"/>
    </location>
</feature>
<keyword evidence="1" id="KW-0732">Signal</keyword>
<dbReference type="CDD" id="cd19963">
    <property type="entry name" value="PBP1_BMP-like"/>
    <property type="match status" value="1"/>
</dbReference>
<sequence>VWDGTIIATGEGQFNMAAGGITITEERDEVVDFSISFISTDQKILVAKDNADIGSRADLEASDCTVGSMTGTTNYDLSVDVVGEARIAAFESFAFAVQALITGDVCAVIMDDVAGQGYQGENADAVSMLDEVLTSDPLGFAFTEGSDLVASFDAAIQSMKDDGTLAALNTKYFGTAFTMTYDDIGDGAYAEPVAAALPDLGGQVVTIAVDNAYLPFSYIPADTGVPEGWDYDALDEICARINCVPSFQEFVWDGTIIATGEGQFNMAAGGITITEERDEVVDFSISFISTDQKILVAKDNADIGSRADLEASDCTVGSMTGTTNYDLSVDVVGEARIAAFESFAFAVQALITGDVCAVIMDDVAGQGYQGENADAVSMLDEVLTSDPLGFAFTEGSDLVASFDAAIQSMKDDGTLAALNTKYFGTAFTMTYDDIGDGAYAEPPAEPPAETKAAFIYVGPPGDAGWTWAHDQGRQYAEAETGVVTASVESVPEGTADFGNYARQFIEDGFNVIVGTSFGYMDDMLALADEYPDVVFEHVSGYKANDTNFGNTFGRMYEPRYLSGMVAGSATSSNLIGYVAAFPIPEVIRGINAFALGVQETNPDAVVEVAWTST</sequence>
<feature type="domain" description="Solute-binding protein family 3/N-terminal" evidence="2">
    <location>
        <begin position="204"/>
        <end position="426"/>
    </location>
</feature>
<feature type="non-terminal residue" evidence="3">
    <location>
        <position position="1"/>
    </location>
</feature>
<dbReference type="GO" id="GO:0005886">
    <property type="term" value="C:plasma membrane"/>
    <property type="evidence" value="ECO:0007669"/>
    <property type="project" value="InterPro"/>
</dbReference>
<accession>A0A382B0P2</accession>
<dbReference type="Gene3D" id="3.40.50.2300">
    <property type="match status" value="2"/>
</dbReference>
<evidence type="ECO:0000256" key="1">
    <source>
        <dbReference type="ARBA" id="ARBA00022729"/>
    </source>
</evidence>
<dbReference type="SUPFAM" id="SSF53850">
    <property type="entry name" value="Periplasmic binding protein-like II"/>
    <property type="match status" value="2"/>
</dbReference>
<dbReference type="PANTHER" id="PTHR43208">
    <property type="entry name" value="ABC TRANSPORTER SUBSTRATE-BINDING PROTEIN"/>
    <property type="match status" value="1"/>
</dbReference>
<name>A0A382B0P2_9ZZZZ</name>
<dbReference type="PANTHER" id="PTHR43208:SF1">
    <property type="entry name" value="ABC TRANSPORTER SUBSTRATE-BINDING PROTEIN"/>
    <property type="match status" value="1"/>
</dbReference>
<gene>
    <name evidence="3" type="ORF">METZ01_LOCUS159736</name>
</gene>
<evidence type="ECO:0000313" key="3">
    <source>
        <dbReference type="EMBL" id="SVB06882.1"/>
    </source>
</evidence>
<feature type="domain" description="Solute-binding protein family 3/N-terminal" evidence="2">
    <location>
        <begin position="3"/>
        <end position="176"/>
    </location>
</feature>
<dbReference type="InterPro" id="IPR001638">
    <property type="entry name" value="Solute-binding_3/MltF_N"/>
</dbReference>
<evidence type="ECO:0000259" key="2">
    <source>
        <dbReference type="SMART" id="SM00062"/>
    </source>
</evidence>
<dbReference type="AlphaFoldDB" id="A0A382B0P2"/>
<dbReference type="EMBL" id="UINC01027514">
    <property type="protein sequence ID" value="SVB06882.1"/>
    <property type="molecule type" value="Genomic_DNA"/>
</dbReference>
<dbReference type="Gene3D" id="3.40.190.10">
    <property type="entry name" value="Periplasmic binding protein-like II"/>
    <property type="match status" value="4"/>
</dbReference>
<proteinExistence type="predicted"/>
<organism evidence="3">
    <name type="scientific">marine metagenome</name>
    <dbReference type="NCBI Taxonomy" id="408172"/>
    <lineage>
        <taxon>unclassified sequences</taxon>
        <taxon>metagenomes</taxon>
        <taxon>ecological metagenomes</taxon>
    </lineage>
</organism>
<dbReference type="InterPro" id="IPR052910">
    <property type="entry name" value="ABC-Purine-Binding"/>
</dbReference>
<dbReference type="SMART" id="SM00062">
    <property type="entry name" value="PBPb"/>
    <property type="match status" value="2"/>
</dbReference>
<protein>
    <recommendedName>
        <fullName evidence="2">Solute-binding protein family 3/N-terminal domain-containing protein</fullName>
    </recommendedName>
</protein>